<name>A0A5B6VWM7_9ROSI</name>
<keyword evidence="2" id="KW-0548">Nucleotidyltransferase</keyword>
<feature type="domain" description="Tf2-1-like SH3-like" evidence="1">
    <location>
        <begin position="59"/>
        <end position="121"/>
    </location>
</feature>
<dbReference type="Proteomes" id="UP000325315">
    <property type="component" value="Unassembled WGS sequence"/>
</dbReference>
<protein>
    <submittedName>
        <fullName evidence="2">Reverse transcriptase</fullName>
    </submittedName>
</protein>
<evidence type="ECO:0000313" key="3">
    <source>
        <dbReference type="Proteomes" id="UP000325315"/>
    </source>
</evidence>
<reference evidence="3" key="1">
    <citation type="journal article" date="2019" name="Plant Biotechnol. J.">
        <title>Genome sequencing of the Australian wild diploid species Gossypium australe highlights disease resistance and delayed gland morphogenesis.</title>
        <authorList>
            <person name="Cai Y."/>
            <person name="Cai X."/>
            <person name="Wang Q."/>
            <person name="Wang P."/>
            <person name="Zhang Y."/>
            <person name="Cai C."/>
            <person name="Xu Y."/>
            <person name="Wang K."/>
            <person name="Zhou Z."/>
            <person name="Wang C."/>
            <person name="Geng S."/>
            <person name="Li B."/>
            <person name="Dong Q."/>
            <person name="Hou Y."/>
            <person name="Wang H."/>
            <person name="Ai P."/>
            <person name="Liu Z."/>
            <person name="Yi F."/>
            <person name="Sun M."/>
            <person name="An G."/>
            <person name="Cheng J."/>
            <person name="Zhang Y."/>
            <person name="Shi Q."/>
            <person name="Xie Y."/>
            <person name="Shi X."/>
            <person name="Chang Y."/>
            <person name="Huang F."/>
            <person name="Chen Y."/>
            <person name="Hong S."/>
            <person name="Mi L."/>
            <person name="Sun Q."/>
            <person name="Zhang L."/>
            <person name="Zhou B."/>
            <person name="Peng R."/>
            <person name="Zhang X."/>
            <person name="Liu F."/>
        </authorList>
    </citation>
    <scope>NUCLEOTIDE SEQUENCE [LARGE SCALE GENOMIC DNA]</scope>
    <source>
        <strain evidence="3">cv. PA1801</strain>
    </source>
</reference>
<evidence type="ECO:0000313" key="2">
    <source>
        <dbReference type="EMBL" id="KAA3473771.1"/>
    </source>
</evidence>
<dbReference type="OrthoDB" id="1909122at2759"/>
<dbReference type="EMBL" id="SMMG02000005">
    <property type="protein sequence ID" value="KAA3473771.1"/>
    <property type="molecule type" value="Genomic_DNA"/>
</dbReference>
<comment type="caution">
    <text evidence="2">The sequence shown here is derived from an EMBL/GenBank/DDBJ whole genome shotgun (WGS) entry which is preliminary data.</text>
</comment>
<dbReference type="PANTHER" id="PTHR46148">
    <property type="entry name" value="CHROMO DOMAIN-CONTAINING PROTEIN"/>
    <property type="match status" value="1"/>
</dbReference>
<gene>
    <name evidence="2" type="ORF">EPI10_024126</name>
</gene>
<dbReference type="InterPro" id="IPR056924">
    <property type="entry name" value="SH3_Tf2-1"/>
</dbReference>
<proteinExistence type="predicted"/>
<dbReference type="AlphaFoldDB" id="A0A5B6VWM7"/>
<dbReference type="Pfam" id="PF24626">
    <property type="entry name" value="SH3_Tf2-1"/>
    <property type="match status" value="1"/>
</dbReference>
<evidence type="ECO:0000259" key="1">
    <source>
        <dbReference type="Pfam" id="PF24626"/>
    </source>
</evidence>
<dbReference type="GO" id="GO:0003964">
    <property type="term" value="F:RNA-directed DNA polymerase activity"/>
    <property type="evidence" value="ECO:0007669"/>
    <property type="project" value="UniProtKB-KW"/>
</dbReference>
<keyword evidence="2" id="KW-0695">RNA-directed DNA polymerase</keyword>
<sequence length="180" mass="21259">MLQCCILEFEGSWEKFIPLVEFSYNNSYQSSIKMEMKLCMEGNESYADLKGKDVEFQVGRKVFLKVLPWKKVFHFSQKRKLNPRFIGPHKVIKRIGLVAYHLALPEKLEQIHNVFHVSMLRWDRSDPSHISLVKVLWQCHGAVEASWESDDTMKMQYQNLFSGKIFKDENFFKGVITRSY</sequence>
<organism evidence="2 3">
    <name type="scientific">Gossypium australe</name>
    <dbReference type="NCBI Taxonomy" id="47621"/>
    <lineage>
        <taxon>Eukaryota</taxon>
        <taxon>Viridiplantae</taxon>
        <taxon>Streptophyta</taxon>
        <taxon>Embryophyta</taxon>
        <taxon>Tracheophyta</taxon>
        <taxon>Spermatophyta</taxon>
        <taxon>Magnoliopsida</taxon>
        <taxon>eudicotyledons</taxon>
        <taxon>Gunneridae</taxon>
        <taxon>Pentapetalae</taxon>
        <taxon>rosids</taxon>
        <taxon>malvids</taxon>
        <taxon>Malvales</taxon>
        <taxon>Malvaceae</taxon>
        <taxon>Malvoideae</taxon>
        <taxon>Gossypium</taxon>
    </lineage>
</organism>
<accession>A0A5B6VWM7</accession>
<keyword evidence="2" id="KW-0808">Transferase</keyword>
<dbReference type="PANTHER" id="PTHR46148:SF44">
    <property type="entry name" value="GAG-POL POLYPROTEIN"/>
    <property type="match status" value="1"/>
</dbReference>
<keyword evidence="3" id="KW-1185">Reference proteome</keyword>